<dbReference type="AlphaFoldDB" id="A0A1S0UEU4"/>
<sequence length="171" mass="19864">MAFTFKSNETIDSRNCDFINLNTMDNNIVIDKINIINLYQDTNQVISTYEGLLMMENTKEKGTDPENTKLQYLYNTPQEQFQQKFNEMYQNSRRNRNNLLIPIEWLSHDNPTAAANLILQRDDIIAKHIDGSFQIAPCKSNNPELKSIKFASGITDHFEIERINTELEILS</sequence>
<dbReference type="CTD" id="31252287"/>
<dbReference type="OMA" id="VSPCKSE"/>
<dbReference type="InParanoid" id="A0A1S0UEU4"/>
<accession>A0A1S0UEU4</accession>
<dbReference type="GeneID" id="31252287"/>
<name>A0A1S0UEU4_LOALO</name>
<proteinExistence type="predicted"/>
<evidence type="ECO:0000313" key="1">
    <source>
        <dbReference type="EMBL" id="EJD73384.1"/>
    </source>
</evidence>
<dbReference type="Gene3D" id="1.20.5.1890">
    <property type="match status" value="1"/>
</dbReference>
<organism evidence="1">
    <name type="scientific">Loa loa</name>
    <name type="common">Eye worm</name>
    <name type="synonym">Filaria loa</name>
    <dbReference type="NCBI Taxonomy" id="7209"/>
    <lineage>
        <taxon>Eukaryota</taxon>
        <taxon>Metazoa</taxon>
        <taxon>Ecdysozoa</taxon>
        <taxon>Nematoda</taxon>
        <taxon>Chromadorea</taxon>
        <taxon>Rhabditida</taxon>
        <taxon>Spirurina</taxon>
        <taxon>Spiruromorpha</taxon>
        <taxon>Filarioidea</taxon>
        <taxon>Onchocercidae</taxon>
        <taxon>Loa</taxon>
    </lineage>
</organism>
<dbReference type="KEGG" id="loa:LOAG_19193"/>
<dbReference type="RefSeq" id="XP_020304346.1">
    <property type="nucleotide sequence ID" value="XM_020451846.1"/>
</dbReference>
<gene>
    <name evidence="1" type="ORF">LOAG_19193</name>
</gene>
<protein>
    <submittedName>
        <fullName evidence="1">Uncharacterized protein</fullName>
    </submittedName>
</protein>
<reference evidence="1" key="1">
    <citation type="submission" date="2012-04" db="EMBL/GenBank/DDBJ databases">
        <title>The Genome Sequence of Loa loa.</title>
        <authorList>
            <consortium name="The Broad Institute Genome Sequencing Platform"/>
            <consortium name="Broad Institute Genome Sequencing Center for Infectious Disease"/>
            <person name="Nutman T.B."/>
            <person name="Fink D.L."/>
            <person name="Russ C."/>
            <person name="Young S."/>
            <person name="Zeng Q."/>
            <person name="Gargeya S."/>
            <person name="Alvarado L."/>
            <person name="Berlin A."/>
            <person name="Chapman S.B."/>
            <person name="Chen Z."/>
            <person name="Freedman E."/>
            <person name="Gellesch M."/>
            <person name="Goldberg J."/>
            <person name="Griggs A."/>
            <person name="Gujja S."/>
            <person name="Heilman E.R."/>
            <person name="Heiman D."/>
            <person name="Howarth C."/>
            <person name="Mehta T."/>
            <person name="Neiman D."/>
            <person name="Pearson M."/>
            <person name="Roberts A."/>
            <person name="Saif S."/>
            <person name="Shea T."/>
            <person name="Shenoy N."/>
            <person name="Sisk P."/>
            <person name="Stolte C."/>
            <person name="Sykes S."/>
            <person name="White J."/>
            <person name="Yandava C."/>
            <person name="Haas B."/>
            <person name="Henn M.R."/>
            <person name="Nusbaum C."/>
            <person name="Birren B."/>
        </authorList>
    </citation>
    <scope>NUCLEOTIDE SEQUENCE [LARGE SCALE GENOMIC DNA]</scope>
</reference>
<dbReference type="EMBL" id="JH714944">
    <property type="protein sequence ID" value="EJD73384.1"/>
    <property type="molecule type" value="Genomic_DNA"/>
</dbReference>